<accession>A0A1C9LZT9</accession>
<name>A0A1C9LZT9_9CAUD</name>
<evidence type="ECO:0000256" key="1">
    <source>
        <dbReference type="SAM" id="MobiDB-lite"/>
    </source>
</evidence>
<sequence length="121" mass="13009">MPSGCDTSGSSTGPPTGRHSRPHSTTPSVPAARESPTSAAPVSGSGSTDMHRASSVELYGGPLDGERRVVPDTQHELTVWTPICPLPGEKPGLYRSQPHKYVRQRDEPWLFSYVLDQAASR</sequence>
<proteinExistence type="predicted"/>
<feature type="region of interest" description="Disordered" evidence="1">
    <location>
        <begin position="1"/>
        <end position="68"/>
    </location>
</feature>
<evidence type="ECO:0000313" key="3">
    <source>
        <dbReference type="Proteomes" id="UP000230370"/>
    </source>
</evidence>
<dbReference type="Proteomes" id="UP000230370">
    <property type="component" value="Segment"/>
</dbReference>
<protein>
    <submittedName>
        <fullName evidence="2">Uncharacterized protein</fullName>
    </submittedName>
</protein>
<feature type="compositionally biased region" description="Polar residues" evidence="1">
    <location>
        <begin position="1"/>
        <end position="14"/>
    </location>
</feature>
<evidence type="ECO:0000313" key="2">
    <source>
        <dbReference type="EMBL" id="AOQ28400.1"/>
    </source>
</evidence>
<gene>
    <name evidence="2" type="ORF">SEA_FRIARPREACHER_43</name>
</gene>
<feature type="compositionally biased region" description="Polar residues" evidence="1">
    <location>
        <begin position="35"/>
        <end position="48"/>
    </location>
</feature>
<organism evidence="2 3">
    <name type="scientific">Mycobacterium phage FriarPreacher</name>
    <dbReference type="NCBI Taxonomy" id="1897767"/>
    <lineage>
        <taxon>Viruses</taxon>
        <taxon>Duplodnaviria</taxon>
        <taxon>Heunggongvirae</taxon>
        <taxon>Uroviricota</taxon>
        <taxon>Caudoviricetes</taxon>
        <taxon>Bclasvirinae</taxon>
        <taxon>Pegunavirus</taxon>
        <taxon>Pegunavirus soto</taxon>
    </lineage>
</organism>
<reference evidence="3" key="1">
    <citation type="submission" date="2016-07" db="EMBL/GenBank/DDBJ databases">
        <authorList>
            <person name="Florea S."/>
            <person name="Webb J.S."/>
            <person name="Jaromczyk J."/>
            <person name="Schardl C.L."/>
        </authorList>
    </citation>
    <scope>NUCLEOTIDE SEQUENCE [LARGE SCALE GENOMIC DNA]</scope>
</reference>
<dbReference type="EMBL" id="KX576643">
    <property type="protein sequence ID" value="AOQ28400.1"/>
    <property type="molecule type" value="Genomic_DNA"/>
</dbReference>